<dbReference type="RefSeq" id="WP_068570932.1">
    <property type="nucleotide sequence ID" value="NZ_LSRE01000016.1"/>
</dbReference>
<dbReference type="InterPro" id="IPR002767">
    <property type="entry name" value="Thiamine_BP"/>
</dbReference>
<dbReference type="Proteomes" id="UP000070258">
    <property type="component" value="Unassembled WGS sequence"/>
</dbReference>
<evidence type="ECO:0000313" key="3">
    <source>
        <dbReference type="EMBL" id="KXO97836.1"/>
    </source>
</evidence>
<dbReference type="Proteomes" id="UP000070409">
    <property type="component" value="Unassembled WGS sequence"/>
</dbReference>
<dbReference type="Gene3D" id="3.30.70.930">
    <property type="match status" value="1"/>
</dbReference>
<evidence type="ECO:0000313" key="5">
    <source>
        <dbReference type="Proteomes" id="UP000070258"/>
    </source>
</evidence>
<organism evidence="4 5">
    <name type="scientific">Tsukamurella pseudospumae</name>
    <dbReference type="NCBI Taxonomy" id="239498"/>
    <lineage>
        <taxon>Bacteria</taxon>
        <taxon>Bacillati</taxon>
        <taxon>Actinomycetota</taxon>
        <taxon>Actinomycetes</taxon>
        <taxon>Mycobacteriales</taxon>
        <taxon>Tsukamurellaceae</taxon>
        <taxon>Tsukamurella</taxon>
    </lineage>
</organism>
<dbReference type="EMBL" id="LSRE01000016">
    <property type="protein sequence ID" value="KXO97836.1"/>
    <property type="molecule type" value="Genomic_DNA"/>
</dbReference>
<accession>A0A138AN86</accession>
<keyword evidence="6" id="KW-1185">Reference proteome</keyword>
<evidence type="ECO:0000256" key="1">
    <source>
        <dbReference type="SAM" id="MobiDB-lite"/>
    </source>
</evidence>
<evidence type="ECO:0000313" key="6">
    <source>
        <dbReference type="Proteomes" id="UP000070409"/>
    </source>
</evidence>
<dbReference type="OrthoDB" id="3872037at2"/>
<comment type="caution">
    <text evidence="4">The sequence shown here is derived from an EMBL/GenBank/DDBJ whole genome shotgun (WGS) entry which is preliminary data.</text>
</comment>
<dbReference type="InterPro" id="IPR029756">
    <property type="entry name" value="MTH1187/YkoF-like"/>
</dbReference>
<dbReference type="SUPFAM" id="SSF89957">
    <property type="entry name" value="MTH1187/YkoF-like"/>
    <property type="match status" value="1"/>
</dbReference>
<name>A0A138AN86_9ACTN</name>
<evidence type="ECO:0000259" key="2">
    <source>
        <dbReference type="Pfam" id="PF01910"/>
    </source>
</evidence>
<dbReference type="Pfam" id="PF01910">
    <property type="entry name" value="Thiamine_BP"/>
    <property type="match status" value="1"/>
</dbReference>
<protein>
    <recommendedName>
        <fullName evidence="2">Thiamine-binding protein domain-containing protein</fullName>
    </recommendedName>
</protein>
<dbReference type="EMBL" id="LSRF01000017">
    <property type="protein sequence ID" value="KXP11900.1"/>
    <property type="molecule type" value="Genomic_DNA"/>
</dbReference>
<proteinExistence type="predicted"/>
<evidence type="ECO:0000313" key="4">
    <source>
        <dbReference type="EMBL" id="KXP11900.1"/>
    </source>
</evidence>
<dbReference type="AlphaFoldDB" id="A0A138AN86"/>
<reference evidence="3 6" key="2">
    <citation type="submission" date="2016-02" db="EMBL/GenBank/DDBJ databases">
        <authorList>
            <person name="Teng J.L."/>
            <person name="Tang Y."/>
            <person name="Huang Y."/>
            <person name="Guo F."/>
            <person name="Wei W."/>
            <person name="Chen J.H."/>
            <person name="Wong S.Y."/>
            <person name="Lau S.K."/>
            <person name="Woo P.C."/>
        </authorList>
    </citation>
    <scope>NUCLEOTIDE SEQUENCE [LARGE SCALE GENOMIC DNA]</scope>
    <source>
        <strain evidence="3 6">JCM 13375</strain>
    </source>
</reference>
<feature type="domain" description="Thiamine-binding protein" evidence="2">
    <location>
        <begin position="6"/>
        <end position="75"/>
    </location>
</feature>
<reference evidence="4" key="3">
    <citation type="submission" date="2016-02" db="EMBL/GenBank/DDBJ databases">
        <authorList>
            <person name="Teng J.L."/>
            <person name="Yang Y."/>
            <person name="Huang Y."/>
            <person name="Guo F."/>
            <person name="Wei W."/>
            <person name="Chen J.H."/>
            <person name="Wong S.Y."/>
            <person name="Lau S.K."/>
            <person name="Woo P.C."/>
        </authorList>
    </citation>
    <scope>NUCLEOTIDE SEQUENCE</scope>
    <source>
        <strain evidence="4">JCM 15929</strain>
    </source>
</reference>
<gene>
    <name evidence="4" type="ORF">AXK60_24330</name>
    <name evidence="3" type="ORF">AXK61_21515</name>
</gene>
<reference evidence="5" key="1">
    <citation type="submission" date="2016-02" db="EMBL/GenBank/DDBJ databases">
        <authorList>
            <person name="Wen L."/>
            <person name="He K."/>
            <person name="Yang H."/>
        </authorList>
    </citation>
    <scope>NUCLEOTIDE SEQUENCE [LARGE SCALE GENOMIC DNA]</scope>
    <source>
        <strain evidence="5">JCM 15929</strain>
    </source>
</reference>
<feature type="region of interest" description="Disordered" evidence="1">
    <location>
        <begin position="1"/>
        <end position="20"/>
    </location>
</feature>
<sequence length="79" mass="8441">MRLTAEFTSEPFHGEGEVPPHAERAVEALREAGLEHDFGPLGTSVDGEANAVLEALRDALTRAFASGATRVTVQVDRLP</sequence>
<dbReference type="STRING" id="239498.AXK60_24330"/>